<accession>A0ACC6L2Z3</accession>
<comment type="caution">
    <text evidence="1">The sequence shown here is derived from an EMBL/GenBank/DDBJ whole genome shotgun (WGS) entry which is preliminary data.</text>
</comment>
<reference evidence="1" key="1">
    <citation type="submission" date="2023-07" db="EMBL/GenBank/DDBJ databases">
        <title>Sorghum-associated microbial communities from plants grown in Nebraska, USA.</title>
        <authorList>
            <person name="Schachtman D."/>
        </authorList>
    </citation>
    <scope>NUCLEOTIDE SEQUENCE</scope>
    <source>
        <strain evidence="1">2697</strain>
    </source>
</reference>
<sequence>MMNKLKWYGGFIAIISNGFILLFVYAATSKLLLHDKFVLQIGQSPMLSAYAGLLAWMVPVLELLLALMLVFERLRLVGLYGSLSLMVAFTAYIYIILNYTENIPCSCGGVLEKLGWPEHLVFNIGFVVLAIIAITLSNKNILLRNESGLTPKTLQKKTSRH</sequence>
<name>A0ACC6L2Z3_9SPHI</name>
<evidence type="ECO:0000313" key="1">
    <source>
        <dbReference type="EMBL" id="MDR6785716.1"/>
    </source>
</evidence>
<dbReference type="Proteomes" id="UP001246858">
    <property type="component" value="Unassembled WGS sequence"/>
</dbReference>
<protein>
    <submittedName>
        <fullName evidence="1">Membrane protein YphA (DoxX/SURF4 family)</fullName>
    </submittedName>
</protein>
<evidence type="ECO:0000313" key="2">
    <source>
        <dbReference type="Proteomes" id="UP001246858"/>
    </source>
</evidence>
<gene>
    <name evidence="1" type="ORF">J2X78_004308</name>
</gene>
<proteinExistence type="predicted"/>
<organism evidence="1 2">
    <name type="scientific">Pedobacter africanus</name>
    <dbReference type="NCBI Taxonomy" id="151894"/>
    <lineage>
        <taxon>Bacteria</taxon>
        <taxon>Pseudomonadati</taxon>
        <taxon>Bacteroidota</taxon>
        <taxon>Sphingobacteriia</taxon>
        <taxon>Sphingobacteriales</taxon>
        <taxon>Sphingobacteriaceae</taxon>
        <taxon>Pedobacter</taxon>
    </lineage>
</organism>
<keyword evidence="2" id="KW-1185">Reference proteome</keyword>
<dbReference type="EMBL" id="JAVDTF010000005">
    <property type="protein sequence ID" value="MDR6785716.1"/>
    <property type="molecule type" value="Genomic_DNA"/>
</dbReference>